<keyword evidence="1" id="KW-0418">Kinase</keyword>
<dbReference type="InterPro" id="IPR042258">
    <property type="entry name" value="DGOK_N"/>
</dbReference>
<dbReference type="InterPro" id="IPR042257">
    <property type="entry name" value="DGOK_C"/>
</dbReference>
<dbReference type="Proteomes" id="UP000199328">
    <property type="component" value="Unassembled WGS sequence"/>
</dbReference>
<dbReference type="Gene3D" id="3.30.420.300">
    <property type="entry name" value="2-keto-3-deoxy-galactonokinase, substrate binding domain"/>
    <property type="match status" value="1"/>
</dbReference>
<reference evidence="2" key="1">
    <citation type="submission" date="2016-10" db="EMBL/GenBank/DDBJ databases">
        <authorList>
            <person name="Varghese N."/>
            <person name="Submissions S."/>
        </authorList>
    </citation>
    <scope>NUCLEOTIDE SEQUENCE [LARGE SCALE GENOMIC DNA]</scope>
    <source>
        <strain evidence="2">CGMCC 1.10789</strain>
    </source>
</reference>
<evidence type="ECO:0000313" key="2">
    <source>
        <dbReference type="Proteomes" id="UP000199328"/>
    </source>
</evidence>
<dbReference type="RefSeq" id="WP_092498840.1">
    <property type="nucleotide sequence ID" value="NZ_FNFV01000002.1"/>
</dbReference>
<dbReference type="Pfam" id="PF05035">
    <property type="entry name" value="DGOK"/>
    <property type="match status" value="1"/>
</dbReference>
<dbReference type="Gene3D" id="3.30.420.310">
    <property type="entry name" value="2-keto-3-deoxy-galactonokinase, C-terminal domain"/>
    <property type="match status" value="1"/>
</dbReference>
<dbReference type="OrthoDB" id="256574at2"/>
<dbReference type="InterPro" id="IPR007729">
    <property type="entry name" value="DGOK"/>
</dbReference>
<gene>
    <name evidence="1" type="ORF">SAMN05216257_102226</name>
</gene>
<organism evidence="1 2">
    <name type="scientific">Meinhardsimonia xiamenensis</name>
    <dbReference type="NCBI Taxonomy" id="990712"/>
    <lineage>
        <taxon>Bacteria</taxon>
        <taxon>Pseudomonadati</taxon>
        <taxon>Pseudomonadota</taxon>
        <taxon>Alphaproteobacteria</taxon>
        <taxon>Rhodobacterales</taxon>
        <taxon>Paracoccaceae</taxon>
        <taxon>Meinhardsimonia</taxon>
    </lineage>
</organism>
<sequence length="308" mass="32813">MSAPHPFADWIAADWGTSHLRLWAMGPTGAVLERARSDAGMGRIGRDDYEAELLRLIGHRLAPGRATPVIVCGMAGSRQGWAEAPYALAPCPPPGIAEATRAPARDARLAVYILPGVRQTRPHADVMRGEETQIAGLLARLPGFDGIACLPGTHTKWVQISAGEIVSFTTAMTGELYALLSTKSVLRHALDAEGWDDTAFAEAMAETIARPERLATRLFTIRAEALTAGLSPAAARGCLSGLLIGAELAATRPWWLGQRVAIIGAAKLSRVYAEALAAQGVEAERFDDEEMTLAGLTRARQSLTENAT</sequence>
<keyword evidence="1" id="KW-0808">Transferase</keyword>
<proteinExistence type="predicted"/>
<protein>
    <submittedName>
        <fullName evidence="1">2-dehydro-3-deoxygalactonokinase</fullName>
    </submittedName>
</protein>
<dbReference type="AlphaFoldDB" id="A0A1G9ARG0"/>
<name>A0A1G9ARG0_9RHOB</name>
<keyword evidence="2" id="KW-1185">Reference proteome</keyword>
<dbReference type="EMBL" id="FNFV01000002">
    <property type="protein sequence ID" value="SDK29155.1"/>
    <property type="molecule type" value="Genomic_DNA"/>
</dbReference>
<dbReference type="GO" id="GO:0034194">
    <property type="term" value="P:D-galactonate catabolic process"/>
    <property type="evidence" value="ECO:0007669"/>
    <property type="project" value="InterPro"/>
</dbReference>
<dbReference type="STRING" id="990712.SAMN05216257_102226"/>
<accession>A0A1G9ARG0</accession>
<evidence type="ECO:0000313" key="1">
    <source>
        <dbReference type="EMBL" id="SDK29155.1"/>
    </source>
</evidence>
<dbReference type="GO" id="GO:0008671">
    <property type="term" value="F:2-dehydro-3-deoxygalactonokinase activity"/>
    <property type="evidence" value="ECO:0007669"/>
    <property type="project" value="InterPro"/>
</dbReference>